<organism evidence="1 2">
    <name type="scientific">Alternaria atra</name>
    <dbReference type="NCBI Taxonomy" id="119953"/>
    <lineage>
        <taxon>Eukaryota</taxon>
        <taxon>Fungi</taxon>
        <taxon>Dikarya</taxon>
        <taxon>Ascomycota</taxon>
        <taxon>Pezizomycotina</taxon>
        <taxon>Dothideomycetes</taxon>
        <taxon>Pleosporomycetidae</taxon>
        <taxon>Pleosporales</taxon>
        <taxon>Pleosporineae</taxon>
        <taxon>Pleosporaceae</taxon>
        <taxon>Alternaria</taxon>
        <taxon>Alternaria sect. Ulocladioides</taxon>
    </lineage>
</organism>
<gene>
    <name evidence="1" type="ORF">ALTATR162_LOCUS10294</name>
</gene>
<dbReference type="GeneID" id="67010439"/>
<name>A0A8J2I9D5_9PLEO</name>
<dbReference type="OrthoDB" id="3932667at2759"/>
<sequence length="426" mass="47182">MVLLGRPDECGLSIQSRASRTYFQLDAIDPSKRGTTIEKQRAFPVGSSSRMVRGVCLNPRKLETEAFAERDEAIKLVQKFMVLAQTLESLKAVAFALGTADGVEIRASRIEEKVGASRCPSPELAFSPLKCPTSKHAREDFLHPLLVALVAFKLGGPVNAAFTTHRHEWRIPSDNTRDTPNLHSEGDAGNMFEEMRITVVWETRDGEAAVPSGNHTVFLTGDATPRPLVALRTQEEDGASSPIAILYDCGQAALYYDCDDPDIIRKSISVDLHLNTILDEDIQLLDGSSSNAFHGKLSLTELVTDFPIAAYATHFHNLLFDSVALNVMLTKLGTLDVPSAPTMPNSGQCLLEERFETYKKDNWAHLPLEVKRMKTDVYLEGTYPTAVSFLNNVVLKARRDVHLPVGISLFPQSPMDVNCEWARRFI</sequence>
<keyword evidence="2" id="KW-1185">Reference proteome</keyword>
<dbReference type="RefSeq" id="XP_043173865.1">
    <property type="nucleotide sequence ID" value="XM_043317930.1"/>
</dbReference>
<evidence type="ECO:0000313" key="2">
    <source>
        <dbReference type="Proteomes" id="UP000676310"/>
    </source>
</evidence>
<comment type="caution">
    <text evidence="1">The sequence shown here is derived from an EMBL/GenBank/DDBJ whole genome shotgun (WGS) entry which is preliminary data.</text>
</comment>
<accession>A0A8J2I9D5</accession>
<proteinExistence type="predicted"/>
<dbReference type="AlphaFoldDB" id="A0A8J2I9D5"/>
<dbReference type="EMBL" id="CAJRGZ010000027">
    <property type="protein sequence ID" value="CAG5182706.1"/>
    <property type="molecule type" value="Genomic_DNA"/>
</dbReference>
<protein>
    <submittedName>
        <fullName evidence="1">Uncharacterized protein</fullName>
    </submittedName>
</protein>
<dbReference type="Proteomes" id="UP000676310">
    <property type="component" value="Unassembled WGS sequence"/>
</dbReference>
<reference evidence="1" key="1">
    <citation type="submission" date="2021-05" db="EMBL/GenBank/DDBJ databases">
        <authorList>
            <person name="Stam R."/>
        </authorList>
    </citation>
    <scope>NUCLEOTIDE SEQUENCE</scope>
    <source>
        <strain evidence="1">CS162</strain>
    </source>
</reference>
<evidence type="ECO:0000313" key="1">
    <source>
        <dbReference type="EMBL" id="CAG5182706.1"/>
    </source>
</evidence>